<evidence type="ECO:0000256" key="3">
    <source>
        <dbReference type="PROSITE-ProRule" id="PRU00221"/>
    </source>
</evidence>
<evidence type="ECO:0000256" key="1">
    <source>
        <dbReference type="ARBA" id="ARBA00022574"/>
    </source>
</evidence>
<dbReference type="InterPro" id="IPR015943">
    <property type="entry name" value="WD40/YVTN_repeat-like_dom_sf"/>
</dbReference>
<dbReference type="InterPro" id="IPR040324">
    <property type="entry name" value="WDR44/Dgr2"/>
</dbReference>
<sequence length="221" mass="24683">SYRGHAHPITDIAWSANNFIASASIDGTVRIWHVTFPECLCSLDHPEVVTSVRFHPVDDRFVLTGCMGSRLRLWSISEKRVVCWNDVSSKASDPHTAITAVSFTSNGALAVAGTMSGDCIFFEFEGLKYNTQIQVRSSRGRNAKGRKITAIEPMPVQLHGEERLLITSNDSRVRLYNVRDKSLHRKFKGLQNRSSQIRAGVSDDGRFIVAGSEDRGVYLWN</sequence>
<feature type="non-terminal residue" evidence="4">
    <location>
        <position position="1"/>
    </location>
</feature>
<dbReference type="InterPro" id="IPR001680">
    <property type="entry name" value="WD40_rpt"/>
</dbReference>
<dbReference type="AlphaFoldDB" id="A0A4P9WBD5"/>
<protein>
    <submittedName>
        <fullName evidence="4">WD40-repeat-containing domain protein</fullName>
    </submittedName>
</protein>
<proteinExistence type="predicted"/>
<dbReference type="SUPFAM" id="SSF50978">
    <property type="entry name" value="WD40 repeat-like"/>
    <property type="match status" value="1"/>
</dbReference>
<evidence type="ECO:0000313" key="5">
    <source>
        <dbReference type="Proteomes" id="UP000269721"/>
    </source>
</evidence>
<dbReference type="Pfam" id="PF00400">
    <property type="entry name" value="WD40"/>
    <property type="match status" value="3"/>
</dbReference>
<name>A0A4P9WBD5_9FUNG</name>
<dbReference type="PANTHER" id="PTHR14221:SF0">
    <property type="entry name" value="WD REPEAT-CONTAINING PROTEIN 44"/>
    <property type="match status" value="1"/>
</dbReference>
<evidence type="ECO:0000313" key="4">
    <source>
        <dbReference type="EMBL" id="RKO89562.1"/>
    </source>
</evidence>
<keyword evidence="2" id="KW-0677">Repeat</keyword>
<feature type="non-terminal residue" evidence="4">
    <location>
        <position position="221"/>
    </location>
</feature>
<evidence type="ECO:0000256" key="2">
    <source>
        <dbReference type="ARBA" id="ARBA00022737"/>
    </source>
</evidence>
<dbReference type="PROSITE" id="PS50082">
    <property type="entry name" value="WD_REPEATS_2"/>
    <property type="match status" value="2"/>
</dbReference>
<dbReference type="SMART" id="SM00320">
    <property type="entry name" value="WD40"/>
    <property type="match status" value="4"/>
</dbReference>
<keyword evidence="5" id="KW-1185">Reference proteome</keyword>
<reference evidence="5" key="1">
    <citation type="journal article" date="2018" name="Nat. Microbiol.">
        <title>Leveraging single-cell genomics to expand the fungal tree of life.</title>
        <authorList>
            <person name="Ahrendt S.R."/>
            <person name="Quandt C.A."/>
            <person name="Ciobanu D."/>
            <person name="Clum A."/>
            <person name="Salamov A."/>
            <person name="Andreopoulos B."/>
            <person name="Cheng J.F."/>
            <person name="Woyke T."/>
            <person name="Pelin A."/>
            <person name="Henrissat B."/>
            <person name="Reynolds N.K."/>
            <person name="Benny G.L."/>
            <person name="Smith M.E."/>
            <person name="James T.Y."/>
            <person name="Grigoriev I.V."/>
        </authorList>
    </citation>
    <scope>NUCLEOTIDE SEQUENCE [LARGE SCALE GENOMIC DNA]</scope>
</reference>
<accession>A0A4P9WBD5</accession>
<feature type="repeat" description="WD" evidence="3">
    <location>
        <begin position="2"/>
        <end position="34"/>
    </location>
</feature>
<organism evidence="4 5">
    <name type="scientific">Blyttiomyces helicus</name>
    <dbReference type="NCBI Taxonomy" id="388810"/>
    <lineage>
        <taxon>Eukaryota</taxon>
        <taxon>Fungi</taxon>
        <taxon>Fungi incertae sedis</taxon>
        <taxon>Chytridiomycota</taxon>
        <taxon>Chytridiomycota incertae sedis</taxon>
        <taxon>Chytridiomycetes</taxon>
        <taxon>Chytridiomycetes incertae sedis</taxon>
        <taxon>Blyttiomyces</taxon>
    </lineage>
</organism>
<dbReference type="Gene3D" id="2.130.10.10">
    <property type="entry name" value="YVTN repeat-like/Quinoprotein amine dehydrogenase"/>
    <property type="match status" value="1"/>
</dbReference>
<dbReference type="PROSITE" id="PS50294">
    <property type="entry name" value="WD_REPEATS_REGION"/>
    <property type="match status" value="1"/>
</dbReference>
<dbReference type="OrthoDB" id="1932312at2759"/>
<dbReference type="PANTHER" id="PTHR14221">
    <property type="entry name" value="WD REPEAT DOMAIN 44"/>
    <property type="match status" value="1"/>
</dbReference>
<dbReference type="Proteomes" id="UP000269721">
    <property type="component" value="Unassembled WGS sequence"/>
</dbReference>
<dbReference type="InterPro" id="IPR036322">
    <property type="entry name" value="WD40_repeat_dom_sf"/>
</dbReference>
<keyword evidence="1 3" id="KW-0853">WD repeat</keyword>
<feature type="repeat" description="WD" evidence="3">
    <location>
        <begin position="202"/>
        <end position="221"/>
    </location>
</feature>
<dbReference type="EMBL" id="KZ996017">
    <property type="protein sequence ID" value="RKO89562.1"/>
    <property type="molecule type" value="Genomic_DNA"/>
</dbReference>
<gene>
    <name evidence="4" type="ORF">BDK51DRAFT_5213</name>
</gene>